<proteinExistence type="predicted"/>
<dbReference type="RefSeq" id="WP_053083052.1">
    <property type="nucleotide sequence ID" value="NZ_JYNL01000056.1"/>
</dbReference>
<evidence type="ECO:0000313" key="4">
    <source>
        <dbReference type="Proteomes" id="UP000036513"/>
    </source>
</evidence>
<keyword evidence="2" id="KW-0812">Transmembrane</keyword>
<dbReference type="Proteomes" id="UP000036513">
    <property type="component" value="Unassembled WGS sequence"/>
</dbReference>
<keyword evidence="2" id="KW-1133">Transmembrane helix</keyword>
<accession>A0A0J6VP76</accession>
<comment type="caution">
    <text evidence="3">The sequence shown here is derived from an EMBL/GenBank/DDBJ whole genome shotgun (WGS) entry which is preliminary data.</text>
</comment>
<dbReference type="EMBL" id="JYNL01000056">
    <property type="protein sequence ID" value="KMO71307.1"/>
    <property type="molecule type" value="Genomic_DNA"/>
</dbReference>
<keyword evidence="2" id="KW-0472">Membrane</keyword>
<feature type="transmembrane region" description="Helical" evidence="2">
    <location>
        <begin position="62"/>
        <end position="80"/>
    </location>
</feature>
<name>A0A0J6VP76_9MYCO</name>
<feature type="transmembrane region" description="Helical" evidence="2">
    <location>
        <begin position="38"/>
        <end position="56"/>
    </location>
</feature>
<evidence type="ECO:0000313" key="3">
    <source>
        <dbReference type="EMBL" id="KMO71307.1"/>
    </source>
</evidence>
<feature type="region of interest" description="Disordered" evidence="1">
    <location>
        <begin position="93"/>
        <end position="116"/>
    </location>
</feature>
<gene>
    <name evidence="3" type="ORF">MCHLDSM_04622</name>
</gene>
<organism evidence="3 4">
    <name type="scientific">Mycolicibacterium chlorophenolicum</name>
    <dbReference type="NCBI Taxonomy" id="37916"/>
    <lineage>
        <taxon>Bacteria</taxon>
        <taxon>Bacillati</taxon>
        <taxon>Actinomycetota</taxon>
        <taxon>Actinomycetes</taxon>
        <taxon>Mycobacteriales</taxon>
        <taxon>Mycobacteriaceae</taxon>
        <taxon>Mycolicibacterium</taxon>
    </lineage>
</organism>
<protein>
    <submittedName>
        <fullName evidence="3">Uncharacterized protein</fullName>
    </submittedName>
</protein>
<sequence>MGLYLLYFIVRFPVTSHVHNRSILLTTCVGPLFSSHRCINVFGVFAFVLAIVAALISVTTFVSVWCFLAAVLSVLVYIHFSGAMQACRPALARSSRGLPHDGSGTPVASRSHGGLR</sequence>
<dbReference type="AlphaFoldDB" id="A0A0J6VP76"/>
<keyword evidence="4" id="KW-1185">Reference proteome</keyword>
<evidence type="ECO:0000256" key="1">
    <source>
        <dbReference type="SAM" id="MobiDB-lite"/>
    </source>
</evidence>
<evidence type="ECO:0000256" key="2">
    <source>
        <dbReference type="SAM" id="Phobius"/>
    </source>
</evidence>
<dbReference type="PATRIC" id="fig|37916.4.peg.4610"/>
<reference evidence="3 4" key="1">
    <citation type="journal article" date="2015" name="Genome Biol. Evol.">
        <title>Characterization of Three Mycobacterium spp. with Potential Use in Bioremediation by Genome Sequencing and Comparative Genomics.</title>
        <authorList>
            <person name="Das S."/>
            <person name="Pettersson B.M."/>
            <person name="Behra P.R."/>
            <person name="Ramesh M."/>
            <person name="Dasgupta S."/>
            <person name="Bhattacharya A."/>
            <person name="Kirsebom L.A."/>
        </authorList>
    </citation>
    <scope>NUCLEOTIDE SEQUENCE [LARGE SCALE GENOMIC DNA]</scope>
    <source>
        <strain evidence="3 4">DSM 43826</strain>
    </source>
</reference>
<dbReference type="InterPro" id="IPR046737">
    <property type="entry name" value="DUF6629"/>
</dbReference>
<dbReference type="Pfam" id="PF20334">
    <property type="entry name" value="DUF6629"/>
    <property type="match status" value="1"/>
</dbReference>